<comment type="caution">
    <text evidence="3">The sequence shown here is derived from an EMBL/GenBank/DDBJ whole genome shotgun (WGS) entry which is preliminary data.</text>
</comment>
<dbReference type="SUPFAM" id="SSF53335">
    <property type="entry name" value="S-adenosyl-L-methionine-dependent methyltransferases"/>
    <property type="match status" value="1"/>
</dbReference>
<dbReference type="GO" id="GO:0005794">
    <property type="term" value="C:Golgi apparatus"/>
    <property type="evidence" value="ECO:0007669"/>
    <property type="project" value="TreeGrafter"/>
</dbReference>
<proteinExistence type="predicted"/>
<dbReference type="GO" id="GO:0006888">
    <property type="term" value="P:endoplasmic reticulum to Golgi vesicle-mediated transport"/>
    <property type="evidence" value="ECO:0007669"/>
    <property type="project" value="TreeGrafter"/>
</dbReference>
<dbReference type="GO" id="GO:0016197">
    <property type="term" value="P:endosomal transport"/>
    <property type="evidence" value="ECO:0007669"/>
    <property type="project" value="TreeGrafter"/>
</dbReference>
<dbReference type="GO" id="GO:0031902">
    <property type="term" value="C:late endosome membrane"/>
    <property type="evidence" value="ECO:0007669"/>
    <property type="project" value="TreeGrafter"/>
</dbReference>
<gene>
    <name evidence="3" type="ORF">OFUS_LOCUS12940</name>
</gene>
<protein>
    <recommendedName>
        <fullName evidence="2">Methyltransferase FkbM domain-containing protein</fullName>
    </recommendedName>
</protein>
<keyword evidence="1" id="KW-0472">Membrane</keyword>
<sequence>MKSVNSLELSFRLIVCITLCFIMLFGMYQLDGTFTKISGSRSVNNEHEQRVFKNLMDQMDIDTLRKYWLIPPGYKIKQDINDHDFSQVGQSKVVDKILNAKTNGIFVECGASDGSISNTKYFENYRNWTGLLIEPTPEFQGILHDERHAWLLNACIGIKNQTEKSIFQLGPKNWGWSGLQDTILPRNKKTALNQNTTKIVVQCFPFATILKALEWTTVDYFSLDVEGAEEAILNTIPLNDIHI</sequence>
<dbReference type="PANTHER" id="PTHR34009">
    <property type="entry name" value="PROTEIN STAR"/>
    <property type="match status" value="1"/>
</dbReference>
<evidence type="ECO:0000259" key="2">
    <source>
        <dbReference type="Pfam" id="PF05050"/>
    </source>
</evidence>
<dbReference type="InterPro" id="IPR029063">
    <property type="entry name" value="SAM-dependent_MTases_sf"/>
</dbReference>
<dbReference type="InterPro" id="IPR006342">
    <property type="entry name" value="FkbM_mtfrase"/>
</dbReference>
<feature type="transmembrane region" description="Helical" evidence="1">
    <location>
        <begin position="9"/>
        <end position="28"/>
    </location>
</feature>
<reference evidence="3" key="1">
    <citation type="submission" date="2022-03" db="EMBL/GenBank/DDBJ databases">
        <authorList>
            <person name="Martin C."/>
        </authorList>
    </citation>
    <scope>NUCLEOTIDE SEQUENCE</scope>
</reference>
<dbReference type="PANTHER" id="PTHR34009:SF2">
    <property type="entry name" value="PROTEIN STAR"/>
    <property type="match status" value="1"/>
</dbReference>
<dbReference type="GO" id="GO:0005789">
    <property type="term" value="C:endoplasmic reticulum membrane"/>
    <property type="evidence" value="ECO:0007669"/>
    <property type="project" value="TreeGrafter"/>
</dbReference>
<name>A0A8S4NYP2_OWEFU</name>
<dbReference type="AlphaFoldDB" id="A0A8S4NYP2"/>
<keyword evidence="1" id="KW-0812">Transmembrane</keyword>
<organism evidence="3 4">
    <name type="scientific">Owenia fusiformis</name>
    <name type="common">Polychaete worm</name>
    <dbReference type="NCBI Taxonomy" id="6347"/>
    <lineage>
        <taxon>Eukaryota</taxon>
        <taxon>Metazoa</taxon>
        <taxon>Spiralia</taxon>
        <taxon>Lophotrochozoa</taxon>
        <taxon>Annelida</taxon>
        <taxon>Polychaeta</taxon>
        <taxon>Sedentaria</taxon>
        <taxon>Canalipalpata</taxon>
        <taxon>Sabellida</taxon>
        <taxon>Oweniida</taxon>
        <taxon>Oweniidae</taxon>
        <taxon>Owenia</taxon>
    </lineage>
</organism>
<dbReference type="EMBL" id="CAIIXF020000006">
    <property type="protein sequence ID" value="CAH1787183.1"/>
    <property type="molecule type" value="Genomic_DNA"/>
</dbReference>
<accession>A0A8S4NYP2</accession>
<evidence type="ECO:0000313" key="4">
    <source>
        <dbReference type="Proteomes" id="UP000749559"/>
    </source>
</evidence>
<evidence type="ECO:0000256" key="1">
    <source>
        <dbReference type="SAM" id="Phobius"/>
    </source>
</evidence>
<feature type="domain" description="Methyltransferase FkbM" evidence="2">
    <location>
        <begin position="108"/>
        <end position="234"/>
    </location>
</feature>
<feature type="non-terminal residue" evidence="3">
    <location>
        <position position="243"/>
    </location>
</feature>
<keyword evidence="1" id="KW-1133">Transmembrane helix</keyword>
<dbReference type="OrthoDB" id="6357215at2759"/>
<dbReference type="InterPro" id="IPR053202">
    <property type="entry name" value="EGF_Rcpt_Signaling_Reg"/>
</dbReference>
<dbReference type="Gene3D" id="3.40.50.150">
    <property type="entry name" value="Vaccinia Virus protein VP39"/>
    <property type="match status" value="1"/>
</dbReference>
<evidence type="ECO:0000313" key="3">
    <source>
        <dbReference type="EMBL" id="CAH1787183.1"/>
    </source>
</evidence>
<dbReference type="GO" id="GO:0005886">
    <property type="term" value="C:plasma membrane"/>
    <property type="evidence" value="ECO:0007669"/>
    <property type="project" value="TreeGrafter"/>
</dbReference>
<keyword evidence="4" id="KW-1185">Reference proteome</keyword>
<dbReference type="Pfam" id="PF05050">
    <property type="entry name" value="Methyltransf_21"/>
    <property type="match status" value="1"/>
</dbReference>
<dbReference type="Proteomes" id="UP000749559">
    <property type="component" value="Unassembled WGS sequence"/>
</dbReference>